<feature type="transmembrane region" description="Helical" evidence="1">
    <location>
        <begin position="12"/>
        <end position="30"/>
    </location>
</feature>
<keyword evidence="1" id="KW-0812">Transmembrane</keyword>
<comment type="caution">
    <text evidence="3">The sequence shown here is derived from an EMBL/GenBank/DDBJ whole genome shotgun (WGS) entry which is preliminary data.</text>
</comment>
<dbReference type="InterPro" id="IPR036890">
    <property type="entry name" value="HATPase_C_sf"/>
</dbReference>
<reference evidence="4" key="1">
    <citation type="journal article" date="2019" name="Int. J. Syst. Evol. Microbiol.">
        <title>The Global Catalogue of Microorganisms (GCM) 10K type strain sequencing project: providing services to taxonomists for standard genome sequencing and annotation.</title>
        <authorList>
            <consortium name="The Broad Institute Genomics Platform"/>
            <consortium name="The Broad Institute Genome Sequencing Center for Infectious Disease"/>
            <person name="Wu L."/>
            <person name="Ma J."/>
        </authorList>
    </citation>
    <scope>NUCLEOTIDE SEQUENCE [LARGE SCALE GENOMIC DNA]</scope>
    <source>
        <strain evidence="4">JCM 17225</strain>
    </source>
</reference>
<evidence type="ECO:0000256" key="1">
    <source>
        <dbReference type="SAM" id="Phobius"/>
    </source>
</evidence>
<keyword evidence="4" id="KW-1185">Reference proteome</keyword>
<dbReference type="SUPFAM" id="SSF55874">
    <property type="entry name" value="ATPase domain of HSP90 chaperone/DNA topoisomerase II/histidine kinase"/>
    <property type="match status" value="1"/>
</dbReference>
<keyword evidence="1" id="KW-0472">Membrane</keyword>
<organism evidence="3 4">
    <name type="scientific">Hymenobacter glaciei</name>
    <dbReference type="NCBI Taxonomy" id="877209"/>
    <lineage>
        <taxon>Bacteria</taxon>
        <taxon>Pseudomonadati</taxon>
        <taxon>Bacteroidota</taxon>
        <taxon>Cytophagia</taxon>
        <taxon>Cytophagales</taxon>
        <taxon>Hymenobacteraceae</taxon>
        <taxon>Hymenobacter</taxon>
    </lineage>
</organism>
<dbReference type="InterPro" id="IPR010559">
    <property type="entry name" value="Sig_transdc_His_kin_internal"/>
</dbReference>
<proteinExistence type="predicted"/>
<evidence type="ECO:0000259" key="2">
    <source>
        <dbReference type="Pfam" id="PF06580"/>
    </source>
</evidence>
<name>A0ABP7UV10_9BACT</name>
<feature type="transmembrane region" description="Helical" evidence="1">
    <location>
        <begin position="36"/>
        <end position="56"/>
    </location>
</feature>
<dbReference type="RefSeq" id="WP_345059287.1">
    <property type="nucleotide sequence ID" value="NZ_BAABDK010000034.1"/>
</dbReference>
<gene>
    <name evidence="3" type="ORF">GCM10022409_45750</name>
</gene>
<dbReference type="InterPro" id="IPR050640">
    <property type="entry name" value="Bact_2-comp_sensor_kinase"/>
</dbReference>
<dbReference type="Proteomes" id="UP001501469">
    <property type="component" value="Unassembled WGS sequence"/>
</dbReference>
<protein>
    <recommendedName>
        <fullName evidence="2">Signal transduction histidine kinase internal region domain-containing protein</fullName>
    </recommendedName>
</protein>
<dbReference type="Gene3D" id="3.30.565.10">
    <property type="entry name" value="Histidine kinase-like ATPase, C-terminal domain"/>
    <property type="match status" value="1"/>
</dbReference>
<evidence type="ECO:0000313" key="4">
    <source>
        <dbReference type="Proteomes" id="UP001501469"/>
    </source>
</evidence>
<keyword evidence="1" id="KW-1133">Transmembrane helix</keyword>
<dbReference type="PANTHER" id="PTHR34220">
    <property type="entry name" value="SENSOR HISTIDINE KINASE YPDA"/>
    <property type="match status" value="1"/>
</dbReference>
<accession>A0ABP7UV10</accession>
<dbReference type="EMBL" id="BAABDK010000034">
    <property type="protein sequence ID" value="GAA4053648.1"/>
    <property type="molecule type" value="Genomic_DNA"/>
</dbReference>
<feature type="transmembrane region" description="Helical" evidence="1">
    <location>
        <begin position="77"/>
        <end position="101"/>
    </location>
</feature>
<feature type="domain" description="Signal transduction histidine kinase internal region" evidence="2">
    <location>
        <begin position="159"/>
        <end position="238"/>
    </location>
</feature>
<evidence type="ECO:0000313" key="3">
    <source>
        <dbReference type="EMBL" id="GAA4053648.1"/>
    </source>
</evidence>
<dbReference type="Pfam" id="PF06580">
    <property type="entry name" value="His_kinase"/>
    <property type="match status" value="1"/>
</dbReference>
<dbReference type="PANTHER" id="PTHR34220:SF7">
    <property type="entry name" value="SENSOR HISTIDINE KINASE YPDA"/>
    <property type="match status" value="1"/>
</dbReference>
<sequence>MRSTLPDDRRFLLWGIPGLSLLIEATMLPTGPNVHWPLVLMHWLISLYFTAGYWLANRQLWRTLLARFPSPAQTPRRLWALAGLAVLVTMATTVVLVLPLHVLLPEWFALSVGQLLKSTRFSLVPTSAVLTLYETTYFFQQWKASHHQAEQLASAGTQAQLDALQSQLDPHFLFNNLNTLAALIEPGNAPAQDFVEQLADVYRYVLLAQGRATVPLAEELAFIETYLALHKARFRNNLRVEISVAPATLARHVAPLSVQLLVENALKHNVASHEHPLHLRLTATAAAPATLVVENTLRPRTAGFAPGTGTGLANVRRRYELLGAAQPVENHVAEGKFVVKLPLLFAPATLLP</sequence>